<sequence length="84" mass="9537">SKQEEFRKYLEENGVVDTLTKILVCLYEEPDKPKDAIGFIKQHIGITGPDTADIKALQLEISELRNKVEELIEENCSLKSKVTC</sequence>
<dbReference type="GO" id="GO:0006355">
    <property type="term" value="P:regulation of DNA-templated transcription"/>
    <property type="evidence" value="ECO:0000318"/>
    <property type="project" value="GO_Central"/>
</dbReference>
<keyword evidence="6" id="KW-1185">Reference proteome</keyword>
<dbReference type="CDD" id="cd21937">
    <property type="entry name" value="ZIP_MycBP-like"/>
    <property type="match status" value="1"/>
</dbReference>
<reference evidence="5" key="3">
    <citation type="submission" date="2015-06" db="UniProtKB">
        <authorList>
            <consortium name="EnsemblMetazoa"/>
        </authorList>
    </citation>
    <scope>IDENTIFICATION</scope>
</reference>
<protein>
    <recommendedName>
        <fullName evidence="7">c-Myc-binding protein</fullName>
    </recommendedName>
</protein>
<dbReference type="PANTHER" id="PTHR13168">
    <property type="entry name" value="ASSOCIATE OF C-MYC AMY-1"/>
    <property type="match status" value="1"/>
</dbReference>
<dbReference type="GO" id="GO:0005634">
    <property type="term" value="C:nucleus"/>
    <property type="evidence" value="ECO:0000318"/>
    <property type="project" value="GO_Central"/>
</dbReference>
<dbReference type="AlphaFoldDB" id="T1G496"/>
<gene>
    <name evidence="5" type="primary">20215894</name>
    <name evidence="4" type="ORF">HELRODRAFT_81117</name>
</gene>
<dbReference type="GO" id="GO:0003713">
    <property type="term" value="F:transcription coactivator activity"/>
    <property type="evidence" value="ECO:0000318"/>
    <property type="project" value="GO_Central"/>
</dbReference>
<evidence type="ECO:0008006" key="7">
    <source>
        <dbReference type="Google" id="ProtNLM"/>
    </source>
</evidence>
<dbReference type="PRINTS" id="PR02028">
    <property type="entry name" value="CMYCBINDINGP"/>
</dbReference>
<reference evidence="4 6" key="2">
    <citation type="journal article" date="2013" name="Nature">
        <title>Insights into bilaterian evolution from three spiralian genomes.</title>
        <authorList>
            <person name="Simakov O."/>
            <person name="Marletaz F."/>
            <person name="Cho S.J."/>
            <person name="Edsinger-Gonzales E."/>
            <person name="Havlak P."/>
            <person name="Hellsten U."/>
            <person name="Kuo D.H."/>
            <person name="Larsson T."/>
            <person name="Lv J."/>
            <person name="Arendt D."/>
            <person name="Savage R."/>
            <person name="Osoegawa K."/>
            <person name="de Jong P."/>
            <person name="Grimwood J."/>
            <person name="Chapman J.A."/>
            <person name="Shapiro H."/>
            <person name="Aerts A."/>
            <person name="Otillar R.P."/>
            <person name="Terry A.Y."/>
            <person name="Boore J.L."/>
            <person name="Grigoriev I.V."/>
            <person name="Lindberg D.R."/>
            <person name="Seaver E.C."/>
            <person name="Weisblat D.A."/>
            <person name="Putnam N.H."/>
            <person name="Rokhsar D.S."/>
        </authorList>
    </citation>
    <scope>NUCLEOTIDE SEQUENCE</scope>
</reference>
<dbReference type="Gene3D" id="6.10.250.1060">
    <property type="match status" value="1"/>
</dbReference>
<proteinExistence type="inferred from homology"/>
<dbReference type="eggNOG" id="ENOG502S7GH">
    <property type="taxonomic scope" value="Eukaryota"/>
</dbReference>
<evidence type="ECO:0000256" key="1">
    <source>
        <dbReference type="ARBA" id="ARBA00004123"/>
    </source>
</evidence>
<keyword evidence="3" id="KW-0539">Nucleus</keyword>
<dbReference type="EnsemblMetazoa" id="HelroT81117">
    <property type="protein sequence ID" value="HelroP81117"/>
    <property type="gene ID" value="HelroG81117"/>
</dbReference>
<dbReference type="GeneID" id="20215894"/>
<dbReference type="HOGENOM" id="CLU_135895_0_0_1"/>
<dbReference type="EMBL" id="KB096716">
    <property type="protein sequence ID" value="ESO02892.1"/>
    <property type="molecule type" value="Genomic_DNA"/>
</dbReference>
<evidence type="ECO:0000313" key="5">
    <source>
        <dbReference type="EnsemblMetazoa" id="HelroP81117"/>
    </source>
</evidence>
<organism evidence="5 6">
    <name type="scientific">Helobdella robusta</name>
    <name type="common">Californian leech</name>
    <dbReference type="NCBI Taxonomy" id="6412"/>
    <lineage>
        <taxon>Eukaryota</taxon>
        <taxon>Metazoa</taxon>
        <taxon>Spiralia</taxon>
        <taxon>Lophotrochozoa</taxon>
        <taxon>Annelida</taxon>
        <taxon>Clitellata</taxon>
        <taxon>Hirudinea</taxon>
        <taxon>Rhynchobdellida</taxon>
        <taxon>Glossiphoniidae</taxon>
        <taxon>Helobdella</taxon>
    </lineage>
</organism>
<dbReference type="OrthoDB" id="524165at2759"/>
<evidence type="ECO:0000313" key="4">
    <source>
        <dbReference type="EMBL" id="ESO02892.1"/>
    </source>
</evidence>
<name>T1G496_HELRO</name>
<dbReference type="Proteomes" id="UP000015101">
    <property type="component" value="Unassembled WGS sequence"/>
</dbReference>
<dbReference type="EMBL" id="AMQM01004893">
    <property type="status" value="NOT_ANNOTATED_CDS"/>
    <property type="molecule type" value="Genomic_DNA"/>
</dbReference>
<dbReference type="PANTHER" id="PTHR13168:SF0">
    <property type="entry name" value="C-MYC-BINDING PROTEIN"/>
    <property type="match status" value="1"/>
</dbReference>
<accession>T1G496</accession>
<dbReference type="STRING" id="6412.T1G496"/>
<dbReference type="InterPro" id="IPR026060">
    <property type="entry name" value="AMY1"/>
</dbReference>
<evidence type="ECO:0000313" key="6">
    <source>
        <dbReference type="Proteomes" id="UP000015101"/>
    </source>
</evidence>
<dbReference type="KEGG" id="hro:HELRODRAFT_81117"/>
<evidence type="ECO:0000256" key="2">
    <source>
        <dbReference type="ARBA" id="ARBA00009389"/>
    </source>
</evidence>
<comment type="subcellular location">
    <subcellularLocation>
        <location evidence="1">Nucleus</location>
    </subcellularLocation>
</comment>
<reference evidence="6" key="1">
    <citation type="submission" date="2012-12" db="EMBL/GenBank/DDBJ databases">
        <authorList>
            <person name="Hellsten U."/>
            <person name="Grimwood J."/>
            <person name="Chapman J.A."/>
            <person name="Shapiro H."/>
            <person name="Aerts A."/>
            <person name="Otillar R.P."/>
            <person name="Terry A.Y."/>
            <person name="Boore J.L."/>
            <person name="Simakov O."/>
            <person name="Marletaz F."/>
            <person name="Cho S.-J."/>
            <person name="Edsinger-Gonzales E."/>
            <person name="Havlak P."/>
            <person name="Kuo D.-H."/>
            <person name="Larsson T."/>
            <person name="Lv J."/>
            <person name="Arendt D."/>
            <person name="Savage R."/>
            <person name="Osoegawa K."/>
            <person name="de Jong P."/>
            <person name="Lindberg D.R."/>
            <person name="Seaver E.C."/>
            <person name="Weisblat D.A."/>
            <person name="Putnam N.H."/>
            <person name="Grigoriev I.V."/>
            <person name="Rokhsar D.S."/>
        </authorList>
    </citation>
    <scope>NUCLEOTIDE SEQUENCE</scope>
</reference>
<dbReference type="OMA" id="YKPIDSK"/>
<comment type="similarity">
    <text evidence="2">Belongs to the AMY1 family.</text>
</comment>
<evidence type="ECO:0000256" key="3">
    <source>
        <dbReference type="ARBA" id="ARBA00023242"/>
    </source>
</evidence>
<dbReference type="RefSeq" id="XP_009019106.1">
    <property type="nucleotide sequence ID" value="XM_009020858.1"/>
</dbReference>
<dbReference type="InParanoid" id="T1G496"/>
<dbReference type="CTD" id="20215894"/>